<dbReference type="InterPro" id="IPR036676">
    <property type="entry name" value="PurM-like_C_sf"/>
</dbReference>
<dbReference type="NCBIfam" id="TIGR04049">
    <property type="entry name" value="AIR_rel_sll0787"/>
    <property type="match status" value="1"/>
</dbReference>
<evidence type="ECO:0000259" key="1">
    <source>
        <dbReference type="Pfam" id="PF00586"/>
    </source>
</evidence>
<dbReference type="PANTHER" id="PTHR30270:SF0">
    <property type="entry name" value="THIAMINE-MONOPHOSPHATE KINASE"/>
    <property type="match status" value="1"/>
</dbReference>
<accession>A3PDW4</accession>
<dbReference type="PANTHER" id="PTHR30270">
    <property type="entry name" value="THIAMINE-MONOPHOSPHATE KINASE"/>
    <property type="match status" value="1"/>
</dbReference>
<evidence type="ECO:0000313" key="3">
    <source>
        <dbReference type="EMBL" id="ABO17939.1"/>
    </source>
</evidence>
<dbReference type="eggNOG" id="COG2144">
    <property type="taxonomic scope" value="Bacteria"/>
</dbReference>
<evidence type="ECO:0000313" key="4">
    <source>
        <dbReference type="Proteomes" id="UP000001430"/>
    </source>
</evidence>
<dbReference type="SUPFAM" id="SSF56042">
    <property type="entry name" value="PurM C-terminal domain-like"/>
    <property type="match status" value="1"/>
</dbReference>
<dbReference type="KEGG" id="pmg:P9301_13161"/>
<sequence>MLDKLIKKLQTHSGIESKKDIQSAAKTFSHSPFSQLGKSAMLGDDAAVIPKQSGLLLMASEGISPSLVEKEPWFAGWSSVLVNISDIAAMGGKPLALVNSIWSDKNDLEKHNQILSGMNFACEKFNVPMVGGHSNQKSPYSALSVSILGLVDGPILSSRFAESEDELWIIANKDGCFFKDYPFWDAATKASATLLRKHFSLIPFLAKKNIIHAAKDISMGGITGTAVMFAESAGKTIEIDLEKIQRPEGVTEFDWLTCFPSYGFLCAIKPSKVPFLKEALRAYEELICCHVGNFKNGNSSVYIKNSNGAKLLWEEDTPLTGFTHTN</sequence>
<name>A3PDW4_PROM0</name>
<dbReference type="InterPro" id="IPR011413">
    <property type="entry name" value="UCP036540_AIR"/>
</dbReference>
<feature type="domain" description="PurM-like N-terminal" evidence="1">
    <location>
        <begin position="43"/>
        <end position="151"/>
    </location>
</feature>
<protein>
    <recommendedName>
        <fullName evidence="5">Selenophosphate synthetase-related protein</fullName>
    </recommendedName>
</protein>
<dbReference type="Pfam" id="PF02769">
    <property type="entry name" value="AIRS_C"/>
    <property type="match status" value="1"/>
</dbReference>
<reference evidence="3 4" key="1">
    <citation type="journal article" date="2007" name="PLoS Genet.">
        <title>Patterns and implications of gene gain and loss in the evolution of Prochlorococcus.</title>
        <authorList>
            <person name="Kettler G.C."/>
            <person name="Martiny A.C."/>
            <person name="Huang K."/>
            <person name="Zucker J."/>
            <person name="Coleman M.L."/>
            <person name="Rodrigue S."/>
            <person name="Chen F."/>
            <person name="Lapidus A."/>
            <person name="Ferriera S."/>
            <person name="Johnson J."/>
            <person name="Steglich C."/>
            <person name="Church G.M."/>
            <person name="Richardson P."/>
            <person name="Chisholm S.W."/>
        </authorList>
    </citation>
    <scope>NUCLEOTIDE SEQUENCE [LARGE SCALE GENOMIC DNA]</scope>
    <source>
        <strain evidence="3 4">MIT 9301</strain>
    </source>
</reference>
<keyword evidence="4" id="KW-1185">Reference proteome</keyword>
<evidence type="ECO:0000259" key="2">
    <source>
        <dbReference type="Pfam" id="PF02769"/>
    </source>
</evidence>
<proteinExistence type="predicted"/>
<dbReference type="GO" id="GO:0009228">
    <property type="term" value="P:thiamine biosynthetic process"/>
    <property type="evidence" value="ECO:0007669"/>
    <property type="project" value="InterPro"/>
</dbReference>
<dbReference type="InterPro" id="IPR036921">
    <property type="entry name" value="PurM-like_N_sf"/>
</dbReference>
<dbReference type="OrthoDB" id="9802811at2"/>
<dbReference type="Pfam" id="PF00586">
    <property type="entry name" value="AIRS"/>
    <property type="match status" value="1"/>
</dbReference>
<dbReference type="SUPFAM" id="SSF55326">
    <property type="entry name" value="PurM N-terminal domain-like"/>
    <property type="match status" value="1"/>
</dbReference>
<dbReference type="InterPro" id="IPR024030">
    <property type="entry name" value="AIR_synthase-rel_sll0787"/>
</dbReference>
<organism evidence="3 4">
    <name type="scientific">Prochlorococcus marinus (strain MIT 9301)</name>
    <dbReference type="NCBI Taxonomy" id="167546"/>
    <lineage>
        <taxon>Bacteria</taxon>
        <taxon>Bacillati</taxon>
        <taxon>Cyanobacteriota</taxon>
        <taxon>Cyanophyceae</taxon>
        <taxon>Synechococcales</taxon>
        <taxon>Prochlorococcaceae</taxon>
        <taxon>Prochlorococcus</taxon>
    </lineage>
</organism>
<dbReference type="GO" id="GO:0009030">
    <property type="term" value="F:thiamine-phosphate kinase activity"/>
    <property type="evidence" value="ECO:0007669"/>
    <property type="project" value="InterPro"/>
</dbReference>
<dbReference type="InterPro" id="IPR016188">
    <property type="entry name" value="PurM-like_N"/>
</dbReference>
<dbReference type="Gene3D" id="3.90.650.10">
    <property type="entry name" value="PurM-like C-terminal domain"/>
    <property type="match status" value="1"/>
</dbReference>
<dbReference type="Gene3D" id="3.30.1330.10">
    <property type="entry name" value="PurM-like, N-terminal domain"/>
    <property type="match status" value="1"/>
</dbReference>
<dbReference type="AlphaFoldDB" id="A3PDW4"/>
<dbReference type="InterPro" id="IPR006283">
    <property type="entry name" value="ThiL-like"/>
</dbReference>
<dbReference type="InterPro" id="IPR010918">
    <property type="entry name" value="PurM-like_C_dom"/>
</dbReference>
<dbReference type="HOGENOM" id="CLU_073250_0_0_3"/>
<dbReference type="CDD" id="cd02192">
    <property type="entry name" value="PurM-like3"/>
    <property type="match status" value="1"/>
</dbReference>
<dbReference type="PIRSF" id="PIRSF036540">
    <property type="entry name" value="UCP036540_AIR"/>
    <property type="match status" value="1"/>
</dbReference>
<dbReference type="RefSeq" id="WP_011863255.1">
    <property type="nucleotide sequence ID" value="NC_009091.1"/>
</dbReference>
<dbReference type="EMBL" id="CP000576">
    <property type="protein sequence ID" value="ABO17939.1"/>
    <property type="molecule type" value="Genomic_DNA"/>
</dbReference>
<evidence type="ECO:0008006" key="5">
    <source>
        <dbReference type="Google" id="ProtNLM"/>
    </source>
</evidence>
<gene>
    <name evidence="3" type="ordered locus">P9301_13161</name>
</gene>
<feature type="domain" description="PurM-like C-terminal" evidence="2">
    <location>
        <begin position="189"/>
        <end position="299"/>
    </location>
</feature>
<dbReference type="STRING" id="167546.P9301_13161"/>
<dbReference type="Proteomes" id="UP000001430">
    <property type="component" value="Chromosome"/>
</dbReference>